<comment type="caution">
    <text evidence="1">The sequence shown here is derived from an EMBL/GenBank/DDBJ whole genome shotgun (WGS) entry which is preliminary data.</text>
</comment>
<evidence type="ECO:0000313" key="2">
    <source>
        <dbReference type="Proteomes" id="UP000789901"/>
    </source>
</evidence>
<accession>A0ABN7UDW4</accession>
<evidence type="ECO:0000313" key="1">
    <source>
        <dbReference type="EMBL" id="CAG8546436.1"/>
    </source>
</evidence>
<name>A0ABN7UDW4_GIGMA</name>
<protein>
    <submittedName>
        <fullName evidence="1">38029_t:CDS:1</fullName>
    </submittedName>
</protein>
<sequence length="270" mass="31713">MWILLEGKKSAVQVDLEQSNYKALSLNLDRLMLVPNESQQAYPAYCELWQSTSFYDTQIAIECRIQSTQQKKQLIMTSQFNNLVARIDPNSQGERFLDLKIQIKEENFKLDPPLNDDDLKWSEYNLREKMIIFHNEIAIKEAIARELIFRSFYLWQLAMYKHVMIHQCDLRVKVELDGSHGYVTETKSYESEKTVAHTLVQIHSSAESLLGKQKQSEQTMFEIKQEYPCIFENDMKETKKVLSYIVRVLQAQAKSLNKDELRTKRLCTDV</sequence>
<gene>
    <name evidence="1" type="ORF">GMARGA_LOCUS4340</name>
</gene>
<reference evidence="1 2" key="1">
    <citation type="submission" date="2021-06" db="EMBL/GenBank/DDBJ databases">
        <authorList>
            <person name="Kallberg Y."/>
            <person name="Tangrot J."/>
            <person name="Rosling A."/>
        </authorList>
    </citation>
    <scope>NUCLEOTIDE SEQUENCE [LARGE SCALE GENOMIC DNA]</scope>
    <source>
        <strain evidence="1 2">120-4 pot B 10/14</strain>
    </source>
</reference>
<dbReference type="Proteomes" id="UP000789901">
    <property type="component" value="Unassembled WGS sequence"/>
</dbReference>
<dbReference type="EMBL" id="CAJVQB010001697">
    <property type="protein sequence ID" value="CAG8546436.1"/>
    <property type="molecule type" value="Genomic_DNA"/>
</dbReference>
<proteinExistence type="predicted"/>
<keyword evidence="2" id="KW-1185">Reference proteome</keyword>
<organism evidence="1 2">
    <name type="scientific">Gigaspora margarita</name>
    <dbReference type="NCBI Taxonomy" id="4874"/>
    <lineage>
        <taxon>Eukaryota</taxon>
        <taxon>Fungi</taxon>
        <taxon>Fungi incertae sedis</taxon>
        <taxon>Mucoromycota</taxon>
        <taxon>Glomeromycotina</taxon>
        <taxon>Glomeromycetes</taxon>
        <taxon>Diversisporales</taxon>
        <taxon>Gigasporaceae</taxon>
        <taxon>Gigaspora</taxon>
    </lineage>
</organism>